<evidence type="ECO:0000313" key="2">
    <source>
        <dbReference type="EMBL" id="QAT62761.1"/>
    </source>
</evidence>
<feature type="transmembrane region" description="Helical" evidence="1">
    <location>
        <begin position="77"/>
        <end position="95"/>
    </location>
</feature>
<accession>A0A410QFI0</accession>
<sequence>MIFGVVSMDSSLKIQGYIFLSTVYGGLMIGLIYDLYKVIRYFLKPKKFATYIEDLFFWIIAALVIFNILLKSNWGELRGYVFLGFFIGILLYLKILEKVVFKILFFIFGSLIKGFKKVFSIIFYPVIILKRKLKLRTKKVKNIRHIFNRMIKDVGKYKDIISKKK</sequence>
<evidence type="ECO:0000313" key="3">
    <source>
        <dbReference type="Proteomes" id="UP000287969"/>
    </source>
</evidence>
<dbReference type="KEGG" id="spoa:EQM13_14905"/>
<proteinExistence type="predicted"/>
<dbReference type="AlphaFoldDB" id="A0A410QFI0"/>
<keyword evidence="3" id="KW-1185">Reference proteome</keyword>
<keyword evidence="1" id="KW-0812">Transmembrane</keyword>
<reference evidence="3" key="1">
    <citation type="submission" date="2019-01" db="EMBL/GenBank/DDBJ databases">
        <title>Draft genomes of a novel of Sporanaerobacter strains.</title>
        <authorList>
            <person name="Ma S."/>
        </authorList>
    </citation>
    <scope>NUCLEOTIDE SEQUENCE [LARGE SCALE GENOMIC DNA]</scope>
    <source>
        <strain evidence="3">NJN-17</strain>
    </source>
</reference>
<dbReference type="InterPro" id="IPR019074">
    <property type="entry name" value="YabQ"/>
</dbReference>
<feature type="transmembrane region" description="Helical" evidence="1">
    <location>
        <begin position="17"/>
        <end position="36"/>
    </location>
</feature>
<evidence type="ECO:0000256" key="1">
    <source>
        <dbReference type="SAM" id="Phobius"/>
    </source>
</evidence>
<dbReference type="RefSeq" id="WP_083381979.1">
    <property type="nucleotide sequence ID" value="NZ_CP035282.1"/>
</dbReference>
<name>A0A410QFI0_9FIRM</name>
<keyword evidence="1" id="KW-0472">Membrane</keyword>
<dbReference type="EMBL" id="CP035282">
    <property type="protein sequence ID" value="QAT62761.1"/>
    <property type="molecule type" value="Genomic_DNA"/>
</dbReference>
<dbReference type="OrthoDB" id="1685240at2"/>
<feature type="transmembrane region" description="Helical" evidence="1">
    <location>
        <begin position="101"/>
        <end position="129"/>
    </location>
</feature>
<dbReference type="Proteomes" id="UP000287969">
    <property type="component" value="Chromosome"/>
</dbReference>
<gene>
    <name evidence="2" type="primary">yabQ</name>
    <name evidence="2" type="ORF">EQM13_14905</name>
</gene>
<protein>
    <submittedName>
        <fullName evidence="2">Spore cortex biosynthesis protein YabQ</fullName>
    </submittedName>
</protein>
<dbReference type="NCBIfam" id="TIGR02893">
    <property type="entry name" value="spore_yabQ"/>
    <property type="match status" value="1"/>
</dbReference>
<organism evidence="2 3">
    <name type="scientific">Acidilutibacter cellobiosedens</name>
    <dbReference type="NCBI Taxonomy" id="2507161"/>
    <lineage>
        <taxon>Bacteria</taxon>
        <taxon>Bacillati</taxon>
        <taxon>Bacillota</taxon>
        <taxon>Tissierellia</taxon>
        <taxon>Tissierellales</taxon>
        <taxon>Acidilutibacteraceae</taxon>
        <taxon>Acidilutibacter</taxon>
    </lineage>
</organism>
<keyword evidence="1" id="KW-1133">Transmembrane helix</keyword>
<dbReference type="Pfam" id="PF09578">
    <property type="entry name" value="Spore_YabQ"/>
    <property type="match status" value="1"/>
</dbReference>
<feature type="transmembrane region" description="Helical" evidence="1">
    <location>
        <begin position="48"/>
        <end position="70"/>
    </location>
</feature>